<dbReference type="STRING" id="595528.A0A0D2VVM1"/>
<feature type="region of interest" description="Disordered" evidence="1">
    <location>
        <begin position="13"/>
        <end position="42"/>
    </location>
</feature>
<name>A0A0D2VVM1_CAPO3</name>
<dbReference type="EMBL" id="KE346369">
    <property type="protein sequence ID" value="KJE95537.1"/>
    <property type="molecule type" value="Genomic_DNA"/>
</dbReference>
<organism evidence="2 3">
    <name type="scientific">Capsaspora owczarzaki (strain ATCC 30864)</name>
    <dbReference type="NCBI Taxonomy" id="595528"/>
    <lineage>
        <taxon>Eukaryota</taxon>
        <taxon>Filasterea</taxon>
        <taxon>Capsaspora</taxon>
    </lineage>
</organism>
<accession>A0A0D2VVM1</accession>
<dbReference type="AlphaFoldDB" id="A0A0D2VVM1"/>
<feature type="compositionally biased region" description="Low complexity" evidence="1">
    <location>
        <begin position="362"/>
        <end position="378"/>
    </location>
</feature>
<gene>
    <name evidence="2" type="ORF">CAOG_005986</name>
</gene>
<sequence length="439" mass="47840">MLTASELRAIMTHPASSNPGLDRSPDALPVPSAHVPASEGATETAASMRAMREWFAQIADTLINECALVVNGTHRFRLLEIEFYAYKDGSLALPLDGPGAVSVSVSVSEASSIPVHRDVFAHRQPTQRECLTWYFHKRGKSFVGGTHKGLDVTFGDSTLLGGILLRSMQSLENDQDVVCGPCLLVDRLLKDAEVDSIQSFVSKAADLSAVPAPSDTASNQPYLRIVPWKLEKRSLLNTPRIGLTLKKHADQTELRYRFLMQPYRVLADSPPLSKGKTQTLVARLHQTYQSGGIASVATQSEPFAKACRWVEAARAADAPKVQLQRRLVGLHGNDMSSAAAICEAYPLLCAWSELDLADDGLQQSEQPEQSEQSEQPEQPELPPAASHASPVQLTPAVPSSLFQSIVAKTTRERPRRGIAQLDHEDPIAANKRPRLSPPL</sequence>
<dbReference type="PhylomeDB" id="A0A0D2VVM1"/>
<feature type="region of interest" description="Disordered" evidence="1">
    <location>
        <begin position="361"/>
        <end position="439"/>
    </location>
</feature>
<dbReference type="Proteomes" id="UP000008743">
    <property type="component" value="Unassembled WGS sequence"/>
</dbReference>
<reference evidence="3" key="1">
    <citation type="submission" date="2011-02" db="EMBL/GenBank/DDBJ databases">
        <title>The Genome Sequence of Capsaspora owczarzaki ATCC 30864.</title>
        <authorList>
            <person name="Russ C."/>
            <person name="Cuomo C."/>
            <person name="Burger G."/>
            <person name="Gray M.W."/>
            <person name="Holland P.W.H."/>
            <person name="King N."/>
            <person name="Lang F.B.F."/>
            <person name="Roger A.J."/>
            <person name="Ruiz-Trillo I."/>
            <person name="Young S.K."/>
            <person name="Zeng Q."/>
            <person name="Gargeya S."/>
            <person name="Alvarado L."/>
            <person name="Berlin A."/>
            <person name="Chapman S.B."/>
            <person name="Chen Z."/>
            <person name="Freedman E."/>
            <person name="Gellesch M."/>
            <person name="Goldberg J."/>
            <person name="Griggs A."/>
            <person name="Gujja S."/>
            <person name="Heilman E."/>
            <person name="Heiman D."/>
            <person name="Howarth C."/>
            <person name="Mehta T."/>
            <person name="Neiman D."/>
            <person name="Pearson M."/>
            <person name="Roberts A."/>
            <person name="Saif S."/>
            <person name="Shea T."/>
            <person name="Shenoy N."/>
            <person name="Sisk P."/>
            <person name="Stolte C."/>
            <person name="Sykes S."/>
            <person name="White J."/>
            <person name="Yandava C."/>
            <person name="Haas B."/>
            <person name="Nusbaum C."/>
            <person name="Birren B."/>
        </authorList>
    </citation>
    <scope>NUCLEOTIDE SEQUENCE</scope>
    <source>
        <strain evidence="3">ATCC 30864</strain>
    </source>
</reference>
<evidence type="ECO:0000313" key="3">
    <source>
        <dbReference type="Proteomes" id="UP000008743"/>
    </source>
</evidence>
<evidence type="ECO:0000256" key="1">
    <source>
        <dbReference type="SAM" id="MobiDB-lite"/>
    </source>
</evidence>
<dbReference type="RefSeq" id="XP_004345576.1">
    <property type="nucleotide sequence ID" value="XM_004345526.2"/>
</dbReference>
<evidence type="ECO:0000313" key="2">
    <source>
        <dbReference type="EMBL" id="KJE95537.1"/>
    </source>
</evidence>
<proteinExistence type="predicted"/>
<dbReference type="OrthoDB" id="16851at2759"/>
<keyword evidence="3" id="KW-1185">Reference proteome</keyword>
<dbReference type="eggNOG" id="ENOG502S7FA">
    <property type="taxonomic scope" value="Eukaryota"/>
</dbReference>
<dbReference type="InParanoid" id="A0A0D2VVM1"/>
<protein>
    <submittedName>
        <fullName evidence="2">Uncharacterized protein</fullName>
    </submittedName>
</protein>